<reference evidence="1 2" key="1">
    <citation type="journal article" date="2014" name="PLoS Genet.">
        <title>The Genome of Spironucleus salmonicida Highlights a Fish Pathogen Adapted to Fluctuating Environments.</title>
        <authorList>
            <person name="Xu F."/>
            <person name="Jerlstrom-Hultqvist J."/>
            <person name="Einarsson E."/>
            <person name="Astvaldsson A."/>
            <person name="Svard S.G."/>
            <person name="Andersson J.O."/>
        </authorList>
    </citation>
    <scope>NUCLEOTIDE SEQUENCE [LARGE SCALE GENOMIC DNA]</scope>
    <source>
        <strain evidence="1 2">ATCC 50377</strain>
    </source>
</reference>
<accession>A0A9P8S0T9</accession>
<dbReference type="EMBL" id="AUWU02000002">
    <property type="protein sequence ID" value="KAH0576362.1"/>
    <property type="molecule type" value="Genomic_DNA"/>
</dbReference>
<name>A0A9P8S0T9_9EUKA</name>
<proteinExistence type="predicted"/>
<dbReference type="AlphaFoldDB" id="A0A9P8S0T9"/>
<gene>
    <name evidence="1" type="ORF">SS50377_21925</name>
</gene>
<dbReference type="RefSeq" id="XP_067767135.1">
    <property type="nucleotide sequence ID" value="XM_067905818.1"/>
</dbReference>
<dbReference type="InterPro" id="IPR036322">
    <property type="entry name" value="WD40_repeat_dom_sf"/>
</dbReference>
<dbReference type="KEGG" id="ssao:94295948"/>
<evidence type="ECO:0000313" key="1">
    <source>
        <dbReference type="EMBL" id="KAH0576362.1"/>
    </source>
</evidence>
<dbReference type="Proteomes" id="UP000018208">
    <property type="component" value="Unassembled WGS sequence"/>
</dbReference>
<comment type="caution">
    <text evidence="1">The sequence shown here is derived from an EMBL/GenBank/DDBJ whole genome shotgun (WGS) entry which is preliminary data.</text>
</comment>
<sequence length="574" mass="65903">MSVPLMLGGLIYNIKPVITSKYTYITSKDTIFQFSHLLNRLNNKYTPTKHQILSTQSYCGSDTLLLIYNKKRVIAFDTIKGSYCNFSEYPQDSEFITAFENVVVLREHQKISIYHFVDNMLVPLLKELVYYQSPVLITKPSIFIQQQNGYIYFANNREIKKIDSTTMVVQIIQQYHCPITSFALQNDIVFAGLADGSVFIRHHSYDFKLQYHAHAVVEVLPIPCSSGLPILYTSDFTQNIAQWTGQRQNYVRKIIGPLMSSVYNISYGENNLYIQLDCNKIFVYEQISAEQSFCLSSTPAGLNMLSQNKYVTPKIRNGQLFIQCIPGAIDVIQSLIGPFYTATTIFLYQAYSKSDVLQRGQTLPQIKFFEIYKDYIICILEISNQFLSESRLIISSLNGGILYSIANVIPEKCTNLIIKNKNIYICFTGGLLELELEGDQLRQLGFRYLENQIFIKHDDIIYTNIKQLWYSCDIINQQINIKSVDKSFDQQLLNLSNDQVTIISREPLIIESNVAIKEEEDMKDNLILAMLNAEEFKQEQTVEVLIGSNKKFQLNYVSHQLPEGEGVLNWVLGE</sequence>
<evidence type="ECO:0000313" key="2">
    <source>
        <dbReference type="Proteomes" id="UP000018208"/>
    </source>
</evidence>
<organism evidence="1 2">
    <name type="scientific">Spironucleus salmonicida</name>
    <dbReference type="NCBI Taxonomy" id="348837"/>
    <lineage>
        <taxon>Eukaryota</taxon>
        <taxon>Metamonada</taxon>
        <taxon>Diplomonadida</taxon>
        <taxon>Hexamitidae</taxon>
        <taxon>Hexamitinae</taxon>
        <taxon>Spironucleus</taxon>
    </lineage>
</organism>
<dbReference type="SUPFAM" id="SSF50978">
    <property type="entry name" value="WD40 repeat-like"/>
    <property type="match status" value="1"/>
</dbReference>
<keyword evidence="2" id="KW-1185">Reference proteome</keyword>
<dbReference type="GeneID" id="94295948"/>
<protein>
    <submittedName>
        <fullName evidence="1">Uncharacterized protein</fullName>
    </submittedName>
</protein>